<feature type="transmembrane region" description="Helical" evidence="1">
    <location>
        <begin position="754"/>
        <end position="775"/>
    </location>
</feature>
<evidence type="ECO:0008006" key="4">
    <source>
        <dbReference type="Google" id="ProtNLM"/>
    </source>
</evidence>
<feature type="transmembrane region" description="Helical" evidence="1">
    <location>
        <begin position="196"/>
        <end position="220"/>
    </location>
</feature>
<feature type="transmembrane region" description="Helical" evidence="1">
    <location>
        <begin position="174"/>
        <end position="189"/>
    </location>
</feature>
<evidence type="ECO:0000256" key="1">
    <source>
        <dbReference type="SAM" id="Phobius"/>
    </source>
</evidence>
<dbReference type="PANTHER" id="PTHR38454">
    <property type="entry name" value="INTEGRAL MEMBRANE PROTEIN-RELATED"/>
    <property type="match status" value="1"/>
</dbReference>
<reference evidence="2 3" key="1">
    <citation type="journal article" date="2016" name="Nat. Commun.">
        <title>Thousands of microbial genomes shed light on interconnected biogeochemical processes in an aquifer system.</title>
        <authorList>
            <person name="Anantharaman K."/>
            <person name="Brown C.T."/>
            <person name="Hug L.A."/>
            <person name="Sharon I."/>
            <person name="Castelle C.J."/>
            <person name="Probst A.J."/>
            <person name="Thomas B.C."/>
            <person name="Singh A."/>
            <person name="Wilkins M.J."/>
            <person name="Karaoz U."/>
            <person name="Brodie E.L."/>
            <person name="Williams K.H."/>
            <person name="Hubbard S.S."/>
            <person name="Banfield J.F."/>
        </authorList>
    </citation>
    <scope>NUCLEOTIDE SEQUENCE [LARGE SCALE GENOMIC DNA]</scope>
</reference>
<feature type="transmembrane region" description="Helical" evidence="1">
    <location>
        <begin position="315"/>
        <end position="332"/>
    </location>
</feature>
<feature type="transmembrane region" description="Helical" evidence="1">
    <location>
        <begin position="443"/>
        <end position="463"/>
    </location>
</feature>
<dbReference type="AlphaFoldDB" id="A0A1F6AXK5"/>
<feature type="transmembrane region" description="Helical" evidence="1">
    <location>
        <begin position="12"/>
        <end position="35"/>
    </location>
</feature>
<keyword evidence="1" id="KW-0472">Membrane</keyword>
<protein>
    <recommendedName>
        <fullName evidence="4">Membrane protein 6-pyruvoyl-tetrahydropterin synthase-related domain-containing protein</fullName>
    </recommendedName>
</protein>
<comment type="caution">
    <text evidence="2">The sequence shown here is derived from an EMBL/GenBank/DDBJ whole genome shotgun (WGS) entry which is preliminary data.</text>
</comment>
<gene>
    <name evidence="2" type="ORF">A2973_04875</name>
</gene>
<feature type="transmembrane region" description="Helical" evidence="1">
    <location>
        <begin position="470"/>
        <end position="491"/>
    </location>
</feature>
<dbReference type="PANTHER" id="PTHR38454:SF1">
    <property type="entry name" value="INTEGRAL MEMBRANE PROTEIN"/>
    <property type="match status" value="1"/>
</dbReference>
<proteinExistence type="predicted"/>
<evidence type="ECO:0000313" key="2">
    <source>
        <dbReference type="EMBL" id="OGG29263.1"/>
    </source>
</evidence>
<organism evidence="2 3">
    <name type="scientific">Candidatus Gottesmanbacteria bacterium RIFCSPLOWO2_01_FULL_49_10</name>
    <dbReference type="NCBI Taxonomy" id="1798396"/>
    <lineage>
        <taxon>Bacteria</taxon>
        <taxon>Candidatus Gottesmaniibacteriota</taxon>
    </lineage>
</organism>
<dbReference type="InterPro" id="IPR018580">
    <property type="entry name" value="Uncharacterised_YfhO"/>
</dbReference>
<feature type="transmembrane region" description="Helical" evidence="1">
    <location>
        <begin position="378"/>
        <end position="397"/>
    </location>
</feature>
<dbReference type="STRING" id="1798396.A2973_04875"/>
<feature type="transmembrane region" description="Helical" evidence="1">
    <location>
        <begin position="89"/>
        <end position="113"/>
    </location>
</feature>
<feature type="transmembrane region" description="Helical" evidence="1">
    <location>
        <begin position="119"/>
        <end position="138"/>
    </location>
</feature>
<name>A0A1F6AXK5_9BACT</name>
<dbReference type="EMBL" id="MFJZ01000053">
    <property type="protein sequence ID" value="OGG29263.1"/>
    <property type="molecule type" value="Genomic_DNA"/>
</dbReference>
<feature type="transmembrane region" description="Helical" evidence="1">
    <location>
        <begin position="409"/>
        <end position="431"/>
    </location>
</feature>
<feature type="transmembrane region" description="Helical" evidence="1">
    <location>
        <begin position="240"/>
        <end position="267"/>
    </location>
</feature>
<feature type="transmembrane region" description="Helical" evidence="1">
    <location>
        <begin position="339"/>
        <end position="358"/>
    </location>
</feature>
<dbReference type="Proteomes" id="UP000176409">
    <property type="component" value="Unassembled WGS sequence"/>
</dbReference>
<sequence length="783" mass="87497">MTGRTEWVKNGIVFLSISGFVALLFSPLTHGLVLLPLDLLVSRYGPWFSAGTILLKNSYMQDSVIQMYPWKQFVWASLRSGFLPFWNPYQLMGMPFLAGLKPMVFYPITWFGLLGDIPGWNILLVSQVFLSFFFAYLFGRTFAMSRVASILVALAFSMNSLMVGVLQFGSEGHVLLWLPFLFVCVKKFIDRDNAWYLLGLSLGVGLSIFAGQLQYTAYMLLLVGSFVLYDGYHEHVPFTWYVWIGGSMLLGVTLTAVQLGPAVELFAHSFRGIVSDPSIYTRGLMAPYSLLRLFAPDLFGNPVTGDLTIGYIETSGYFGVLPVLFALWALGNRRKLPPVAIFFCGSFLVAILLSLRVIGELVVFFHVPVITSGSAERIFSIVHFSGAVLAGYGLDYLLGRKDYAGRRRFLLWCSLFFGAFLLLSVAFHRAIGAGSLWAMLWNIRYTVVVVGAFIIGSFVVGLMHNRIRRLAPVILSLFVIILTYGDLYRMAYRFLTFSNTKFLYPRIGVIDYVEKATRTTLSRVYGMTEPEIPTILGLYTAETYNPLYLGRSGYFLNALLGKQSEELPVNKYLLAPGNRRLKYALDVLGVSTIVIESIQNASSSYFGTEEFAANLTPVYKDEKYSVYTNVDAHPRFGLYYAAEVKADEGQVLDAILSRKVDLTRTLLLEERLPFDTHVGTGSAQLVGSSPNGQRFAVTSDTPAALYVSDTFFPGWKATVDGTKTPILRANYLFRAVVVPQGTSLVEFTYEPTHWKLWVAVSVASCILILFLPVGFGRRRKNTH</sequence>
<accession>A0A1F6AXK5</accession>
<keyword evidence="1" id="KW-1133">Transmembrane helix</keyword>
<keyword evidence="1" id="KW-0812">Transmembrane</keyword>
<evidence type="ECO:0000313" key="3">
    <source>
        <dbReference type="Proteomes" id="UP000176409"/>
    </source>
</evidence>